<evidence type="ECO:0000313" key="2">
    <source>
        <dbReference type="EMBL" id="KAK9091613.1"/>
    </source>
</evidence>
<evidence type="ECO:0000256" key="1">
    <source>
        <dbReference type="SAM" id="MobiDB-lite"/>
    </source>
</evidence>
<feature type="region of interest" description="Disordered" evidence="1">
    <location>
        <begin position="104"/>
        <end position="123"/>
    </location>
</feature>
<name>A0AAP0EL90_9MAGN</name>
<organism evidence="2 3">
    <name type="scientific">Stephania japonica</name>
    <dbReference type="NCBI Taxonomy" id="461633"/>
    <lineage>
        <taxon>Eukaryota</taxon>
        <taxon>Viridiplantae</taxon>
        <taxon>Streptophyta</taxon>
        <taxon>Embryophyta</taxon>
        <taxon>Tracheophyta</taxon>
        <taxon>Spermatophyta</taxon>
        <taxon>Magnoliopsida</taxon>
        <taxon>Ranunculales</taxon>
        <taxon>Menispermaceae</taxon>
        <taxon>Menispermoideae</taxon>
        <taxon>Cissampelideae</taxon>
        <taxon>Stephania</taxon>
    </lineage>
</organism>
<accession>A0AAP0EL90</accession>
<dbReference type="EMBL" id="JBBNAE010000010">
    <property type="protein sequence ID" value="KAK9091613.1"/>
    <property type="molecule type" value="Genomic_DNA"/>
</dbReference>
<dbReference type="Proteomes" id="UP001417504">
    <property type="component" value="Unassembled WGS sequence"/>
</dbReference>
<comment type="caution">
    <text evidence="2">The sequence shown here is derived from an EMBL/GenBank/DDBJ whole genome shotgun (WGS) entry which is preliminary data.</text>
</comment>
<reference evidence="2 3" key="1">
    <citation type="submission" date="2024-01" db="EMBL/GenBank/DDBJ databases">
        <title>Genome assemblies of Stephania.</title>
        <authorList>
            <person name="Yang L."/>
        </authorList>
    </citation>
    <scope>NUCLEOTIDE SEQUENCE [LARGE SCALE GENOMIC DNA]</scope>
    <source>
        <strain evidence="2">QJT</strain>
        <tissue evidence="2">Leaf</tissue>
    </source>
</reference>
<dbReference type="Gene3D" id="3.30.530.20">
    <property type="match status" value="1"/>
</dbReference>
<dbReference type="AlphaFoldDB" id="A0AAP0EL90"/>
<dbReference type="InterPro" id="IPR023393">
    <property type="entry name" value="START-like_dom_sf"/>
</dbReference>
<proteinExistence type="predicted"/>
<gene>
    <name evidence="2" type="ORF">Sjap_024790</name>
</gene>
<keyword evidence="3" id="KW-1185">Reference proteome</keyword>
<evidence type="ECO:0000313" key="3">
    <source>
        <dbReference type="Proteomes" id="UP001417504"/>
    </source>
</evidence>
<protein>
    <submittedName>
        <fullName evidence="2">Uncharacterized protein</fullName>
    </submittedName>
</protein>
<sequence>MQTSRYGHFLPLQGHPEKLFMRLLYSPDSVDQSQFLKCRDPNTQFPNILPEHYKSCELLEGDGKDYGTTWMTAHTLMDPATRLEHVRIRKKRLKRGERGFAEGVAAMSRRDSDSSTSNEASGGRRTIVVGVETPSLFLSQLSFCLFSLPLLSSSLGKPFPPSTALESRTLAGGVSVT</sequence>